<feature type="transmembrane region" description="Helical" evidence="1">
    <location>
        <begin position="147"/>
        <end position="166"/>
    </location>
</feature>
<evidence type="ECO:0000313" key="3">
    <source>
        <dbReference type="Proteomes" id="UP001623041"/>
    </source>
</evidence>
<evidence type="ECO:0000313" key="2">
    <source>
        <dbReference type="EMBL" id="MFK9090833.1"/>
    </source>
</evidence>
<organism evidence="2 3">
    <name type="scientific">Bacillus salipaludis</name>
    <dbReference type="NCBI Taxonomy" id="2547811"/>
    <lineage>
        <taxon>Bacteria</taxon>
        <taxon>Bacillati</taxon>
        <taxon>Bacillota</taxon>
        <taxon>Bacilli</taxon>
        <taxon>Bacillales</taxon>
        <taxon>Bacillaceae</taxon>
        <taxon>Bacillus</taxon>
    </lineage>
</organism>
<keyword evidence="3" id="KW-1185">Reference proteome</keyword>
<dbReference type="NCBIfam" id="NF041644">
    <property type="entry name" value="CBO0543_fam"/>
    <property type="match status" value="1"/>
</dbReference>
<comment type="caution">
    <text evidence="2">The sequence shown here is derived from an EMBL/GenBank/DDBJ whole genome shotgun (WGS) entry which is preliminary data.</text>
</comment>
<feature type="transmembrane region" description="Helical" evidence="1">
    <location>
        <begin position="120"/>
        <end position="140"/>
    </location>
</feature>
<gene>
    <name evidence="2" type="ORF">ACJEBI_04975</name>
</gene>
<dbReference type="RefSeq" id="WP_406579523.1">
    <property type="nucleotide sequence ID" value="NZ_JBJHQH010000003.1"/>
</dbReference>
<name>A0ABW8RC34_9BACI</name>
<dbReference type="Proteomes" id="UP001623041">
    <property type="component" value="Unassembled WGS sequence"/>
</dbReference>
<keyword evidence="1" id="KW-0472">Membrane</keyword>
<protein>
    <submittedName>
        <fullName evidence="2">CBO0543 family protein</fullName>
    </submittedName>
</protein>
<keyword evidence="1" id="KW-0812">Transmembrane</keyword>
<dbReference type="InterPro" id="IPR048147">
    <property type="entry name" value="CBO0543-like"/>
</dbReference>
<proteinExistence type="predicted"/>
<accession>A0ABW8RC34</accession>
<feature type="transmembrane region" description="Helical" evidence="1">
    <location>
        <begin position="63"/>
        <end position="82"/>
    </location>
</feature>
<reference evidence="2 3" key="1">
    <citation type="submission" date="2024-11" db="EMBL/GenBank/DDBJ databases">
        <authorList>
            <person name="Lucas J.A."/>
        </authorList>
    </citation>
    <scope>NUCLEOTIDE SEQUENCE [LARGE SCALE GENOMIC DNA]</scope>
    <source>
        <strain evidence="2 3">Z 5.4</strain>
    </source>
</reference>
<feature type="transmembrane region" description="Helical" evidence="1">
    <location>
        <begin position="94"/>
        <end position="114"/>
    </location>
</feature>
<keyword evidence="1" id="KW-1133">Transmembrane helix</keyword>
<dbReference type="EMBL" id="JBJHQH010000003">
    <property type="protein sequence ID" value="MFK9090833.1"/>
    <property type="molecule type" value="Genomic_DNA"/>
</dbReference>
<sequence>MFLIISGFISILCAWKWGDWKNWRQYLSTIQYFIIGDMLYNLFTQDFPLWNYPSPPNLLPNHLFNNLFIMFIIYPSTLLIFLYRFPKRNFFKQLLHILFWIFLWAVFEFFMVYYELCVYYHGWTYSWSIFFASIMVLMLLLHYKHPLWAYMLSVPITAFFLFWFHVPIFSGK</sequence>
<evidence type="ECO:0000256" key="1">
    <source>
        <dbReference type="SAM" id="Phobius"/>
    </source>
</evidence>
<feature type="transmembrane region" description="Helical" evidence="1">
    <location>
        <begin position="26"/>
        <end position="43"/>
    </location>
</feature>